<dbReference type="Pfam" id="PF16074">
    <property type="entry name" value="PilW"/>
    <property type="match status" value="1"/>
</dbReference>
<sequence>MVGVAIGLLGVLIIMQVSTVFEGQKRTTTTGSDAQTSGSLAFYSVERDVRRAGFGFSVPGIMGCTVKRYSDGKVLPDLILQPVEITKGTGNAPDAIRVLSSAKSNWSVPVRMIKAHAQSATEMSVNSTLGIRAGDLLIAYEPGKNCTMFQATGPVGSTGKAISDPVKVEHEAGTAQSEGLWNPEDPTEIFPPGGYGVDAQVFNLGGMIDRTYSLDGTNLQVSDDGGVTQRVIAADVMNLKAQYGTVNAAKTLVWGDTLALADIGRLVAVRLAIVARSPLKEKADAEGNCNATAAANAPKWAGQKEDESLVSGDDWQCYRYKTFENVIPLRNMMWKESDAS</sequence>
<proteinExistence type="predicted"/>
<keyword evidence="2" id="KW-1185">Reference proteome</keyword>
<dbReference type="AlphaFoldDB" id="A0A8J3AWE4"/>
<dbReference type="Proteomes" id="UP000627205">
    <property type="component" value="Unassembled WGS sequence"/>
</dbReference>
<protein>
    <submittedName>
        <fullName evidence="1">Type IV pilus minor pilin PilW</fullName>
    </submittedName>
</protein>
<name>A0A8J3AWE4_9BURK</name>
<accession>A0A8J3AWE4</accession>
<dbReference type="InterPro" id="IPR032092">
    <property type="entry name" value="PilW"/>
</dbReference>
<reference evidence="1" key="1">
    <citation type="journal article" date="2014" name="Int. J. Syst. Evol. Microbiol.">
        <title>Complete genome sequence of Corynebacterium casei LMG S-19264T (=DSM 44701T), isolated from a smear-ripened cheese.</title>
        <authorList>
            <consortium name="US DOE Joint Genome Institute (JGI-PGF)"/>
            <person name="Walter F."/>
            <person name="Albersmeier A."/>
            <person name="Kalinowski J."/>
            <person name="Ruckert C."/>
        </authorList>
    </citation>
    <scope>NUCLEOTIDE SEQUENCE</scope>
    <source>
        <strain evidence="1">CCM 7664</strain>
    </source>
</reference>
<organism evidence="1 2">
    <name type="scientific">Oxalicibacterium solurbis</name>
    <dbReference type="NCBI Taxonomy" id="69280"/>
    <lineage>
        <taxon>Bacteria</taxon>
        <taxon>Pseudomonadati</taxon>
        <taxon>Pseudomonadota</taxon>
        <taxon>Betaproteobacteria</taxon>
        <taxon>Burkholderiales</taxon>
        <taxon>Oxalobacteraceae</taxon>
        <taxon>Oxalicibacterium</taxon>
    </lineage>
</organism>
<gene>
    <name evidence="1" type="primary">pilW-1</name>
    <name evidence="1" type="ORF">GCM10011430_19780</name>
</gene>
<evidence type="ECO:0000313" key="2">
    <source>
        <dbReference type="Proteomes" id="UP000627205"/>
    </source>
</evidence>
<reference evidence="1" key="2">
    <citation type="submission" date="2020-09" db="EMBL/GenBank/DDBJ databases">
        <authorList>
            <person name="Sun Q."/>
            <person name="Sedlacek I."/>
        </authorList>
    </citation>
    <scope>NUCLEOTIDE SEQUENCE</scope>
    <source>
        <strain evidence="1">CCM 7664</strain>
    </source>
</reference>
<evidence type="ECO:0000313" key="1">
    <source>
        <dbReference type="EMBL" id="GGI54804.1"/>
    </source>
</evidence>
<dbReference type="EMBL" id="BMDP01000003">
    <property type="protein sequence ID" value="GGI54804.1"/>
    <property type="molecule type" value="Genomic_DNA"/>
</dbReference>
<dbReference type="GO" id="GO:0043683">
    <property type="term" value="P:type IV pilus assembly"/>
    <property type="evidence" value="ECO:0007669"/>
    <property type="project" value="InterPro"/>
</dbReference>
<comment type="caution">
    <text evidence="1">The sequence shown here is derived from an EMBL/GenBank/DDBJ whole genome shotgun (WGS) entry which is preliminary data.</text>
</comment>